<dbReference type="PRINTS" id="PR00359">
    <property type="entry name" value="BP450"/>
</dbReference>
<dbReference type="PANTHER" id="PTHR46696:SF1">
    <property type="entry name" value="CYTOCHROME P450 YJIB-RELATED"/>
    <property type="match status" value="1"/>
</dbReference>
<dbReference type="Pfam" id="PF00067">
    <property type="entry name" value="p450"/>
    <property type="match status" value="1"/>
</dbReference>
<dbReference type="EMBL" id="JAXAVW010000055">
    <property type="protein sequence ID" value="MDX8037067.1"/>
    <property type="molecule type" value="Genomic_DNA"/>
</dbReference>
<name>A0ABU4TFU1_9PSEU</name>
<sequence length="391" mass="42433">MTQVDVPTAGFDPSHVDVRRDPYPHYHWLLRNDPVHRGANGIWFVTRYADVRAVLGDERFARAGIRDFWASIVGTGPLSGILTSTVLFQDEPEHTRLRSLIAGAFGPRAVRDLEQRIDSIVADLLTPALARGRMDVIDDFAYPLALTVISSILGLPQEDLARIRAWSLAIGPTLDLVASPEEIALGQTAMAEITEYLTGRTDGLLGELAPVLSHEEIVSMGVTLIFAGHETVTNQIGNGVLALVREPGQLALLRERPGLLPGAVEEVLRYDSAVQANSRQLTDDVELGGRTLRRGEFAVAVLGAANRDPAQFADPDRFDVTRTGVRPMSFGSGIRHCVGAVLARIELLAALRALVRLPGLELACSPDDLVYHRSTMFRGVLSLPVTFTAGT</sequence>
<evidence type="ECO:0000313" key="4">
    <source>
        <dbReference type="Proteomes" id="UP001285521"/>
    </source>
</evidence>
<dbReference type="Gene3D" id="1.10.630.10">
    <property type="entry name" value="Cytochrome P450"/>
    <property type="match status" value="1"/>
</dbReference>
<dbReference type="CDD" id="cd20625">
    <property type="entry name" value="CYP164-like"/>
    <property type="match status" value="1"/>
</dbReference>
<dbReference type="InterPro" id="IPR036396">
    <property type="entry name" value="Cyt_P450_sf"/>
</dbReference>
<protein>
    <submittedName>
        <fullName evidence="3">Cytochrome P450</fullName>
    </submittedName>
</protein>
<evidence type="ECO:0000256" key="2">
    <source>
        <dbReference type="RuleBase" id="RU000461"/>
    </source>
</evidence>
<dbReference type="InterPro" id="IPR017972">
    <property type="entry name" value="Cyt_P450_CS"/>
</dbReference>
<keyword evidence="2" id="KW-0408">Iron</keyword>
<dbReference type="PANTHER" id="PTHR46696">
    <property type="entry name" value="P450, PUTATIVE (EUROFUNG)-RELATED"/>
    <property type="match status" value="1"/>
</dbReference>
<keyword evidence="2" id="KW-0560">Oxidoreductase</keyword>
<evidence type="ECO:0000313" key="3">
    <source>
        <dbReference type="EMBL" id="MDX8037067.1"/>
    </source>
</evidence>
<dbReference type="InterPro" id="IPR002397">
    <property type="entry name" value="Cyt_P450_B"/>
</dbReference>
<dbReference type="SUPFAM" id="SSF48264">
    <property type="entry name" value="Cytochrome P450"/>
    <property type="match status" value="1"/>
</dbReference>
<gene>
    <name evidence="3" type="ORF">SK803_43335</name>
</gene>
<dbReference type="PROSITE" id="PS00086">
    <property type="entry name" value="CYTOCHROME_P450"/>
    <property type="match status" value="1"/>
</dbReference>
<accession>A0ABU4TFU1</accession>
<dbReference type="Proteomes" id="UP001285521">
    <property type="component" value="Unassembled WGS sequence"/>
</dbReference>
<organism evidence="3 4">
    <name type="scientific">Lentzea miocenica</name>
    <dbReference type="NCBI Taxonomy" id="3095431"/>
    <lineage>
        <taxon>Bacteria</taxon>
        <taxon>Bacillati</taxon>
        <taxon>Actinomycetota</taxon>
        <taxon>Actinomycetes</taxon>
        <taxon>Pseudonocardiales</taxon>
        <taxon>Pseudonocardiaceae</taxon>
        <taxon>Lentzea</taxon>
    </lineage>
</organism>
<keyword evidence="2" id="KW-0479">Metal-binding</keyword>
<dbReference type="RefSeq" id="WP_319972066.1">
    <property type="nucleotide sequence ID" value="NZ_JAXAVW010000055.1"/>
</dbReference>
<keyword evidence="4" id="KW-1185">Reference proteome</keyword>
<comment type="caution">
    <text evidence="3">The sequence shown here is derived from an EMBL/GenBank/DDBJ whole genome shotgun (WGS) entry which is preliminary data.</text>
</comment>
<reference evidence="3 4" key="2">
    <citation type="submission" date="2023-11" db="EMBL/GenBank/DDBJ databases">
        <authorList>
            <person name="Lara A.C."/>
            <person name="Chronakova A."/>
        </authorList>
    </citation>
    <scope>NUCLEOTIDE SEQUENCE [LARGE SCALE GENOMIC DNA]</scope>
    <source>
        <strain evidence="3 4">BCCO 10_0856</strain>
    </source>
</reference>
<keyword evidence="2" id="KW-0349">Heme</keyword>
<proteinExistence type="inferred from homology"/>
<dbReference type="PRINTS" id="PR00385">
    <property type="entry name" value="P450"/>
</dbReference>
<evidence type="ECO:0000256" key="1">
    <source>
        <dbReference type="ARBA" id="ARBA00010617"/>
    </source>
</evidence>
<dbReference type="InterPro" id="IPR001128">
    <property type="entry name" value="Cyt_P450"/>
</dbReference>
<comment type="similarity">
    <text evidence="1 2">Belongs to the cytochrome P450 family.</text>
</comment>
<keyword evidence="2" id="KW-0503">Monooxygenase</keyword>
<reference evidence="3 4" key="1">
    <citation type="submission" date="2023-11" db="EMBL/GenBank/DDBJ databases">
        <title>Lentzea sokolovensis, sp. nov., Lentzea kristufkii, sp. nov., and Lentzea miocenensis, sp. nov., rare actinobacteria from Sokolov Coal Basin, Miocene lacustrine sediment, Czech Republic.</title>
        <authorList>
            <person name="Lara A."/>
            <person name="Kotroba L."/>
            <person name="Nouioui I."/>
            <person name="Neumann-Schaal M."/>
            <person name="Mast Y."/>
            <person name="Chronakova A."/>
        </authorList>
    </citation>
    <scope>NUCLEOTIDE SEQUENCE [LARGE SCALE GENOMIC DNA]</scope>
    <source>
        <strain evidence="3 4">BCCO 10_0856</strain>
    </source>
</reference>